<keyword evidence="1" id="KW-0812">Transmembrane</keyword>
<name>A0ABN3CRC3_9ACTN</name>
<evidence type="ECO:0000256" key="1">
    <source>
        <dbReference type="SAM" id="Phobius"/>
    </source>
</evidence>
<evidence type="ECO:0000313" key="3">
    <source>
        <dbReference type="Proteomes" id="UP001499843"/>
    </source>
</evidence>
<protein>
    <submittedName>
        <fullName evidence="2">Uncharacterized protein</fullName>
    </submittedName>
</protein>
<evidence type="ECO:0000313" key="2">
    <source>
        <dbReference type="EMBL" id="GAA2211752.1"/>
    </source>
</evidence>
<keyword evidence="3" id="KW-1185">Reference proteome</keyword>
<sequence>MDEREELAALLPPLRHRLPEGRRRALKEQVMAQITVHEHTRRRRRGAVVAAAAACAAGAAFLLASPSPAYALRDNPDGTITVHIYEAKDPKGLQAELRGRGVHAVVDYMPVGKTCKQPRSTTWVPGVRLASPLTAEEEADGPGFRIDPSVLRPGQTAVLEFVTEEVGGQFVQAGVRDLVSDGPVGDCVLVDAR</sequence>
<comment type="caution">
    <text evidence="2">The sequence shown here is derived from an EMBL/GenBank/DDBJ whole genome shotgun (WGS) entry which is preliminary data.</text>
</comment>
<dbReference type="Proteomes" id="UP001499843">
    <property type="component" value="Unassembled WGS sequence"/>
</dbReference>
<feature type="transmembrane region" description="Helical" evidence="1">
    <location>
        <begin position="46"/>
        <end position="64"/>
    </location>
</feature>
<dbReference type="RefSeq" id="WP_344484939.1">
    <property type="nucleotide sequence ID" value="NZ_BAAAQX010000022.1"/>
</dbReference>
<dbReference type="EMBL" id="BAAAQX010000022">
    <property type="protein sequence ID" value="GAA2211752.1"/>
    <property type="molecule type" value="Genomic_DNA"/>
</dbReference>
<proteinExistence type="predicted"/>
<keyword evidence="1" id="KW-1133">Transmembrane helix</keyword>
<reference evidence="2 3" key="1">
    <citation type="journal article" date="2019" name="Int. J. Syst. Evol. Microbiol.">
        <title>The Global Catalogue of Microorganisms (GCM) 10K type strain sequencing project: providing services to taxonomists for standard genome sequencing and annotation.</title>
        <authorList>
            <consortium name="The Broad Institute Genomics Platform"/>
            <consortium name="The Broad Institute Genome Sequencing Center for Infectious Disease"/>
            <person name="Wu L."/>
            <person name="Ma J."/>
        </authorList>
    </citation>
    <scope>NUCLEOTIDE SEQUENCE [LARGE SCALE GENOMIC DNA]</scope>
    <source>
        <strain evidence="2 3">JCM 16114</strain>
    </source>
</reference>
<gene>
    <name evidence="2" type="ORF">GCM10009850_072120</name>
</gene>
<keyword evidence="1" id="KW-0472">Membrane</keyword>
<accession>A0ABN3CRC3</accession>
<organism evidence="2 3">
    <name type="scientific">Nonomuraea monospora</name>
    <dbReference type="NCBI Taxonomy" id="568818"/>
    <lineage>
        <taxon>Bacteria</taxon>
        <taxon>Bacillati</taxon>
        <taxon>Actinomycetota</taxon>
        <taxon>Actinomycetes</taxon>
        <taxon>Streptosporangiales</taxon>
        <taxon>Streptosporangiaceae</taxon>
        <taxon>Nonomuraea</taxon>
    </lineage>
</organism>